<dbReference type="EMBL" id="JABVXQ010000003">
    <property type="protein sequence ID" value="KAF6119603.1"/>
    <property type="molecule type" value="Genomic_DNA"/>
</dbReference>
<protein>
    <submittedName>
        <fullName evidence="2">Uncharacterized protein</fullName>
    </submittedName>
</protein>
<gene>
    <name evidence="2" type="ORF">HJG60_010078</name>
</gene>
<dbReference type="Proteomes" id="UP000664940">
    <property type="component" value="Unassembled WGS sequence"/>
</dbReference>
<evidence type="ECO:0000313" key="3">
    <source>
        <dbReference type="Proteomes" id="UP000664940"/>
    </source>
</evidence>
<proteinExistence type="predicted"/>
<dbReference type="AlphaFoldDB" id="A0A834AXR4"/>
<feature type="region of interest" description="Disordered" evidence="1">
    <location>
        <begin position="127"/>
        <end position="163"/>
    </location>
</feature>
<evidence type="ECO:0000256" key="1">
    <source>
        <dbReference type="SAM" id="MobiDB-lite"/>
    </source>
</evidence>
<sequence length="163" mass="18255">MSSLVACVKKLHKLSNSLWAVIVQRLKNIGFIPGSWDCLLPRLRQQMSSDRVILRVLPQVRAQPWERTVLDPGPRSRSLALESHPALLISDSAAASPRCLSFLPDFFSDSLDKSTHYPWLHLKKENDRPGSPRWLGPPSAPGMASSNREELLTSVTISTRSFE</sequence>
<name>A0A834AXR4_9CHIR</name>
<evidence type="ECO:0000313" key="2">
    <source>
        <dbReference type="EMBL" id="KAF6119603.1"/>
    </source>
</evidence>
<organism evidence="2 3">
    <name type="scientific">Phyllostomus discolor</name>
    <name type="common">pale spear-nosed bat</name>
    <dbReference type="NCBI Taxonomy" id="89673"/>
    <lineage>
        <taxon>Eukaryota</taxon>
        <taxon>Metazoa</taxon>
        <taxon>Chordata</taxon>
        <taxon>Craniata</taxon>
        <taxon>Vertebrata</taxon>
        <taxon>Euteleostomi</taxon>
        <taxon>Mammalia</taxon>
        <taxon>Eutheria</taxon>
        <taxon>Laurasiatheria</taxon>
        <taxon>Chiroptera</taxon>
        <taxon>Yangochiroptera</taxon>
        <taxon>Phyllostomidae</taxon>
        <taxon>Phyllostominae</taxon>
        <taxon>Phyllostomus</taxon>
    </lineage>
</organism>
<accession>A0A834AXR4</accession>
<reference evidence="2 3" key="1">
    <citation type="journal article" date="2020" name="Nature">
        <title>Six reference-quality genomes reveal evolution of bat adaptations.</title>
        <authorList>
            <person name="Jebb D."/>
            <person name="Huang Z."/>
            <person name="Pippel M."/>
            <person name="Hughes G.M."/>
            <person name="Lavrichenko K."/>
            <person name="Devanna P."/>
            <person name="Winkler S."/>
            <person name="Jermiin L.S."/>
            <person name="Skirmuntt E.C."/>
            <person name="Katzourakis A."/>
            <person name="Burkitt-Gray L."/>
            <person name="Ray D.A."/>
            <person name="Sullivan K.A.M."/>
            <person name="Roscito J.G."/>
            <person name="Kirilenko B.M."/>
            <person name="Davalos L.M."/>
            <person name="Corthals A.P."/>
            <person name="Power M.L."/>
            <person name="Jones G."/>
            <person name="Ransome R.D."/>
            <person name="Dechmann D.K.N."/>
            <person name="Locatelli A.G."/>
            <person name="Puechmaille S.J."/>
            <person name="Fedrigo O."/>
            <person name="Jarvis E.D."/>
            <person name="Hiller M."/>
            <person name="Vernes S.C."/>
            <person name="Myers E.W."/>
            <person name="Teeling E.C."/>
        </authorList>
    </citation>
    <scope>NUCLEOTIDE SEQUENCE [LARGE SCALE GENOMIC DNA]</scope>
    <source>
        <strain evidence="2">Bat1K_MPI-CBG_1</strain>
    </source>
</reference>
<comment type="caution">
    <text evidence="2">The sequence shown here is derived from an EMBL/GenBank/DDBJ whole genome shotgun (WGS) entry which is preliminary data.</text>
</comment>
<feature type="compositionally biased region" description="Polar residues" evidence="1">
    <location>
        <begin position="153"/>
        <end position="163"/>
    </location>
</feature>